<comment type="caution">
    <text evidence="2">The sequence shown here is derived from an EMBL/GenBank/DDBJ whole genome shotgun (WGS) entry which is preliminary data.</text>
</comment>
<keyword evidence="1" id="KW-0732">Signal</keyword>
<feature type="chain" id="PRO_5046020247" evidence="1">
    <location>
        <begin position="23"/>
        <end position="173"/>
    </location>
</feature>
<accession>A0ABN8LX32</accession>
<reference evidence="2 3" key="1">
    <citation type="submission" date="2022-05" db="EMBL/GenBank/DDBJ databases">
        <authorList>
            <consortium name="Genoscope - CEA"/>
            <person name="William W."/>
        </authorList>
    </citation>
    <scope>NUCLEOTIDE SEQUENCE [LARGE SCALE GENOMIC DNA]</scope>
</reference>
<evidence type="ECO:0000313" key="3">
    <source>
        <dbReference type="Proteomes" id="UP001159427"/>
    </source>
</evidence>
<feature type="signal peptide" evidence="1">
    <location>
        <begin position="1"/>
        <end position="22"/>
    </location>
</feature>
<gene>
    <name evidence="2" type="ORF">PEVE_00006502</name>
</gene>
<keyword evidence="3" id="KW-1185">Reference proteome</keyword>
<evidence type="ECO:0000256" key="1">
    <source>
        <dbReference type="SAM" id="SignalP"/>
    </source>
</evidence>
<organism evidence="2 3">
    <name type="scientific">Porites evermanni</name>
    <dbReference type="NCBI Taxonomy" id="104178"/>
    <lineage>
        <taxon>Eukaryota</taxon>
        <taxon>Metazoa</taxon>
        <taxon>Cnidaria</taxon>
        <taxon>Anthozoa</taxon>
        <taxon>Hexacorallia</taxon>
        <taxon>Scleractinia</taxon>
        <taxon>Fungiina</taxon>
        <taxon>Poritidae</taxon>
        <taxon>Porites</taxon>
    </lineage>
</organism>
<dbReference type="EMBL" id="CALNXI010000142">
    <property type="protein sequence ID" value="CAH3020276.1"/>
    <property type="molecule type" value="Genomic_DNA"/>
</dbReference>
<sequence>MNFATKIFIVLTVICLSEFSQARRGGKHRKNPEKSNTSKLDVQNAVNGSVAIGAEHVNSTVSPSTGPRRPQKVKSNVLRKMSHRRHMEKRCCRIGYRAAERRLFCRVDRQYSSKYRNMIHYARQRFQYTGKPSRGMQRLIQQFERHCLKPQLKGVFYKCCLDGIYSVLPKGGQ</sequence>
<dbReference type="Proteomes" id="UP001159427">
    <property type="component" value="Unassembled WGS sequence"/>
</dbReference>
<evidence type="ECO:0000313" key="2">
    <source>
        <dbReference type="EMBL" id="CAH3020276.1"/>
    </source>
</evidence>
<proteinExistence type="predicted"/>
<protein>
    <submittedName>
        <fullName evidence="2">Uncharacterized protein</fullName>
    </submittedName>
</protein>
<name>A0ABN8LX32_9CNID</name>